<evidence type="ECO:0000256" key="3">
    <source>
        <dbReference type="ARBA" id="ARBA00023237"/>
    </source>
</evidence>
<keyword evidence="2" id="KW-0472">Membrane</keyword>
<comment type="caution">
    <text evidence="5">The sequence shown here is derived from an EMBL/GenBank/DDBJ whole genome shotgun (WGS) entry which is preliminary data.</text>
</comment>
<dbReference type="Pfam" id="PF14905">
    <property type="entry name" value="OMP_b-brl_3"/>
    <property type="match status" value="1"/>
</dbReference>
<keyword evidence="6" id="KW-1185">Reference proteome</keyword>
<dbReference type="RefSeq" id="WP_265724652.1">
    <property type="nucleotide sequence ID" value="NZ_JAOSLC020000003.1"/>
</dbReference>
<evidence type="ECO:0000259" key="4">
    <source>
        <dbReference type="Pfam" id="PF14905"/>
    </source>
</evidence>
<organism evidence="5 6">
    <name type="scientific">Polaribacter ponticola</name>
    <dbReference type="NCBI Taxonomy" id="2978475"/>
    <lineage>
        <taxon>Bacteria</taxon>
        <taxon>Pseudomonadati</taxon>
        <taxon>Bacteroidota</taxon>
        <taxon>Flavobacteriia</taxon>
        <taxon>Flavobacteriales</taxon>
        <taxon>Flavobacteriaceae</taxon>
    </lineage>
</organism>
<keyword evidence="3" id="KW-0998">Cell outer membrane</keyword>
<evidence type="ECO:0000256" key="2">
    <source>
        <dbReference type="ARBA" id="ARBA00023136"/>
    </source>
</evidence>
<evidence type="ECO:0000256" key="1">
    <source>
        <dbReference type="ARBA" id="ARBA00004442"/>
    </source>
</evidence>
<accession>A0ABT5S835</accession>
<dbReference type="Proteomes" id="UP001151478">
    <property type="component" value="Unassembled WGS sequence"/>
</dbReference>
<dbReference type="PANTHER" id="PTHR40980">
    <property type="entry name" value="PLUG DOMAIN-CONTAINING PROTEIN"/>
    <property type="match status" value="1"/>
</dbReference>
<dbReference type="SUPFAM" id="SSF56935">
    <property type="entry name" value="Porins"/>
    <property type="match status" value="1"/>
</dbReference>
<comment type="subcellular location">
    <subcellularLocation>
        <location evidence="1">Cell outer membrane</location>
    </subcellularLocation>
</comment>
<reference evidence="5" key="1">
    <citation type="submission" date="2023-02" db="EMBL/GenBank/DDBJ databases">
        <title>Polaribacter ponticola sp. nov., isolated from seawater.</title>
        <authorList>
            <person name="Baek J.H."/>
            <person name="Kim J.M."/>
            <person name="Choi D.G."/>
            <person name="Jeon C.O."/>
        </authorList>
    </citation>
    <scope>NUCLEOTIDE SEQUENCE</scope>
    <source>
        <strain evidence="5">MSW5</strain>
    </source>
</reference>
<dbReference type="InterPro" id="IPR036942">
    <property type="entry name" value="Beta-barrel_TonB_sf"/>
</dbReference>
<dbReference type="PANTHER" id="PTHR40980:SF4">
    <property type="entry name" value="TONB-DEPENDENT RECEPTOR-LIKE BETA-BARREL DOMAIN-CONTAINING PROTEIN"/>
    <property type="match status" value="1"/>
</dbReference>
<evidence type="ECO:0000313" key="5">
    <source>
        <dbReference type="EMBL" id="MDD7913984.1"/>
    </source>
</evidence>
<evidence type="ECO:0000313" key="6">
    <source>
        <dbReference type="Proteomes" id="UP001151478"/>
    </source>
</evidence>
<proteinExistence type="predicted"/>
<dbReference type="EMBL" id="JAOSLC020000003">
    <property type="protein sequence ID" value="MDD7913984.1"/>
    <property type="molecule type" value="Genomic_DNA"/>
</dbReference>
<protein>
    <submittedName>
        <fullName evidence="5">Outer membrane beta-barrel family protein</fullName>
    </submittedName>
</protein>
<dbReference type="Gene3D" id="2.40.170.20">
    <property type="entry name" value="TonB-dependent receptor, beta-barrel domain"/>
    <property type="match status" value="1"/>
</dbReference>
<gene>
    <name evidence="5" type="ORF">N5A56_005880</name>
</gene>
<feature type="domain" description="Outer membrane protein beta-barrel" evidence="4">
    <location>
        <begin position="10"/>
        <end position="385"/>
    </location>
</feature>
<dbReference type="InterPro" id="IPR041700">
    <property type="entry name" value="OMP_b-brl_3"/>
</dbReference>
<name>A0ABT5S835_9FLAO</name>
<sequence length="404" mass="46967">MEQRKKWGLITNETFPTNTNETTIQTKGTGETNDLAFQTDYKTPINESINLEGGAKFESRNISNYFLAEQLVNNKFETIDNIDNTLKYNEKITSSYIQLNGKKNKISYQFGLRLENTDISIDASDNSLNSKNTYINLFPSATFGYEFKENLRGQLSYSKRISRPSLWFLSPFYELKDFTARFTGNPNLKPTYSDAFEVSFVYNINKLRLSPSVYYLNSKDVIQFETRKNGNDVFIQSPINLDKEKRYGFELSASFSPLKWLRLNSDFNLFSYKQNGIIDEKDAAFSDETWFVNFTTNIKISNTTRMQTSFYYRGEQSNAQITTEPIKRLNFGISKNILKNKGSIIFNASNILNSQIDKQQITGLNYKIYQERSRNAQRFSLSFVYKFNQKSSDKNRRANRSNRN</sequence>